<evidence type="ECO:0000313" key="1">
    <source>
        <dbReference type="EMBL" id="TQF16994.1"/>
    </source>
</evidence>
<name>A0A540X8J3_9BACT</name>
<sequence length="218" mass="23862">MTGRNVTMEHLDDILAEWALGTLDSPAWEAAERHLSTCSRCRVEADRLSMARQGLSMAVPPVEPPAAVLEALMERMEGPRRFERFADRVAAFFDLSRERALELLESLADPSRWMPGPVEGSALMPVEAGPAREGMMGAMLRLNPGIHYPLHTHHGRELNLVLEGGLREDTGHEVWPGEEQEKTDGSAHGFSALRGPACLCATLLEGAISFEEELATPG</sequence>
<proteinExistence type="predicted"/>
<evidence type="ECO:0000313" key="2">
    <source>
        <dbReference type="Proteomes" id="UP000315369"/>
    </source>
</evidence>
<dbReference type="InterPro" id="IPR014710">
    <property type="entry name" value="RmlC-like_jellyroll"/>
</dbReference>
<gene>
    <name evidence="1" type="ORF">FJV41_05480</name>
</gene>
<comment type="caution">
    <text evidence="1">The sequence shown here is derived from an EMBL/GenBank/DDBJ whole genome shotgun (WGS) entry which is preliminary data.</text>
</comment>
<protein>
    <submittedName>
        <fullName evidence="1">Transcriptional regulator</fullName>
    </submittedName>
</protein>
<dbReference type="InterPro" id="IPR011051">
    <property type="entry name" value="RmlC_Cupin_sf"/>
</dbReference>
<keyword evidence="2" id="KW-1185">Reference proteome</keyword>
<dbReference type="InterPro" id="IPR041916">
    <property type="entry name" value="Anti_sigma_zinc_sf"/>
</dbReference>
<reference evidence="1 2" key="1">
    <citation type="submission" date="2019-06" db="EMBL/GenBank/DDBJ databases">
        <authorList>
            <person name="Livingstone P."/>
            <person name="Whitworth D."/>
        </authorList>
    </citation>
    <scope>NUCLEOTIDE SEQUENCE [LARGE SCALE GENOMIC DNA]</scope>
    <source>
        <strain evidence="1 2">AM401</strain>
    </source>
</reference>
<dbReference type="Gene3D" id="1.10.10.1320">
    <property type="entry name" value="Anti-sigma factor, zinc-finger domain"/>
    <property type="match status" value="1"/>
</dbReference>
<dbReference type="OrthoDB" id="2988517at2"/>
<dbReference type="Proteomes" id="UP000315369">
    <property type="component" value="Unassembled WGS sequence"/>
</dbReference>
<dbReference type="Gene3D" id="2.60.120.10">
    <property type="entry name" value="Jelly Rolls"/>
    <property type="match status" value="1"/>
</dbReference>
<dbReference type="AlphaFoldDB" id="A0A540X8J3"/>
<dbReference type="SUPFAM" id="SSF51182">
    <property type="entry name" value="RmlC-like cupins"/>
    <property type="match status" value="1"/>
</dbReference>
<organism evidence="1 2">
    <name type="scientific">Myxococcus llanfairpwllgwyngyllgogerychwyrndrobwllllantysiliogogogochensis</name>
    <dbReference type="NCBI Taxonomy" id="2590453"/>
    <lineage>
        <taxon>Bacteria</taxon>
        <taxon>Pseudomonadati</taxon>
        <taxon>Myxococcota</taxon>
        <taxon>Myxococcia</taxon>
        <taxon>Myxococcales</taxon>
        <taxon>Cystobacterineae</taxon>
        <taxon>Myxococcaceae</taxon>
        <taxon>Myxococcus</taxon>
    </lineage>
</organism>
<dbReference type="EMBL" id="VIFM01000014">
    <property type="protein sequence ID" value="TQF16994.1"/>
    <property type="molecule type" value="Genomic_DNA"/>
</dbReference>
<accession>A0A540X8J3</accession>